<evidence type="ECO:0000313" key="2">
    <source>
        <dbReference type="EMBL" id="KAK8785386.1"/>
    </source>
</evidence>
<comment type="caution">
    <text evidence="2">The sequence shown here is derived from an EMBL/GenBank/DDBJ whole genome shotgun (WGS) entry which is preliminary data.</text>
</comment>
<proteinExistence type="predicted"/>
<gene>
    <name evidence="2" type="ORF">V5799_008247</name>
</gene>
<evidence type="ECO:0000313" key="3">
    <source>
        <dbReference type="Proteomes" id="UP001321473"/>
    </source>
</evidence>
<protein>
    <submittedName>
        <fullName evidence="2">Uncharacterized protein</fullName>
    </submittedName>
</protein>
<evidence type="ECO:0000256" key="1">
    <source>
        <dbReference type="SAM" id="MobiDB-lite"/>
    </source>
</evidence>
<accession>A0AAQ4FEL4</accession>
<reference evidence="2 3" key="1">
    <citation type="journal article" date="2023" name="Arcadia Sci">
        <title>De novo assembly of a long-read Amblyomma americanum tick genome.</title>
        <authorList>
            <person name="Chou S."/>
            <person name="Poskanzer K.E."/>
            <person name="Rollins M."/>
            <person name="Thuy-Boun P.S."/>
        </authorList>
    </citation>
    <scope>NUCLEOTIDE SEQUENCE [LARGE SCALE GENOMIC DNA]</scope>
    <source>
        <strain evidence="2">F_SG_1</strain>
        <tissue evidence="2">Salivary glands</tissue>
    </source>
</reference>
<dbReference type="AlphaFoldDB" id="A0AAQ4FEL4"/>
<organism evidence="2 3">
    <name type="scientific">Amblyomma americanum</name>
    <name type="common">Lone star tick</name>
    <dbReference type="NCBI Taxonomy" id="6943"/>
    <lineage>
        <taxon>Eukaryota</taxon>
        <taxon>Metazoa</taxon>
        <taxon>Ecdysozoa</taxon>
        <taxon>Arthropoda</taxon>
        <taxon>Chelicerata</taxon>
        <taxon>Arachnida</taxon>
        <taxon>Acari</taxon>
        <taxon>Parasitiformes</taxon>
        <taxon>Ixodida</taxon>
        <taxon>Ixodoidea</taxon>
        <taxon>Ixodidae</taxon>
        <taxon>Amblyomminae</taxon>
        <taxon>Amblyomma</taxon>
    </lineage>
</organism>
<dbReference type="EMBL" id="JARKHS020003610">
    <property type="protein sequence ID" value="KAK8785386.1"/>
    <property type="molecule type" value="Genomic_DNA"/>
</dbReference>
<name>A0AAQ4FEL4_AMBAM</name>
<feature type="region of interest" description="Disordered" evidence="1">
    <location>
        <begin position="1"/>
        <end position="24"/>
    </location>
</feature>
<sequence>MCAAQASPRLAQRRYGQTTPPKADAVVGLNSQKRKQLSLAYEELTTVPYSLIEKYTADVEVLDLSHNRLAEQGMCSSWYFVINLFCSVPWWLSGYCFRLAAYSTRHCFS</sequence>
<dbReference type="Proteomes" id="UP001321473">
    <property type="component" value="Unassembled WGS sequence"/>
</dbReference>
<keyword evidence="3" id="KW-1185">Reference proteome</keyword>